<dbReference type="SUPFAM" id="SSF51445">
    <property type="entry name" value="(Trans)glycosidases"/>
    <property type="match status" value="1"/>
</dbReference>
<dbReference type="InterPro" id="IPR008270">
    <property type="entry name" value="Glyco_hydro_25_AS"/>
</dbReference>
<keyword evidence="2 4" id="KW-0378">Hydrolase</keyword>
<dbReference type="PANTHER" id="PTHR34135">
    <property type="entry name" value="LYSOZYME"/>
    <property type="match status" value="1"/>
</dbReference>
<evidence type="ECO:0000256" key="5">
    <source>
        <dbReference type="SAM" id="SignalP"/>
    </source>
</evidence>
<dbReference type="RefSeq" id="WP_386432271.1">
    <property type="nucleotide sequence ID" value="NZ_JBHSBB010000014.1"/>
</dbReference>
<organism evidence="6 7">
    <name type="scientific">Streptomyces polygonati</name>
    <dbReference type="NCBI Taxonomy" id="1617087"/>
    <lineage>
        <taxon>Bacteria</taxon>
        <taxon>Bacillati</taxon>
        <taxon>Actinomycetota</taxon>
        <taxon>Actinomycetes</taxon>
        <taxon>Kitasatosporales</taxon>
        <taxon>Streptomycetaceae</taxon>
        <taxon>Streptomyces</taxon>
    </lineage>
</organism>
<comment type="similarity">
    <text evidence="1 4">Belongs to the glycosyl hydrolase 25 family.</text>
</comment>
<evidence type="ECO:0000256" key="4">
    <source>
        <dbReference type="RuleBase" id="RU361176"/>
    </source>
</evidence>
<evidence type="ECO:0000313" key="7">
    <source>
        <dbReference type="Proteomes" id="UP001595765"/>
    </source>
</evidence>
<dbReference type="Gene3D" id="3.20.20.80">
    <property type="entry name" value="Glycosidases"/>
    <property type="match status" value="1"/>
</dbReference>
<dbReference type="InterPro" id="IPR002053">
    <property type="entry name" value="Glyco_hydro_25"/>
</dbReference>
<dbReference type="PROSITE" id="PS51904">
    <property type="entry name" value="GLYCOSYL_HYDROL_F25_2"/>
    <property type="match status" value="1"/>
</dbReference>
<evidence type="ECO:0000256" key="1">
    <source>
        <dbReference type="ARBA" id="ARBA00010646"/>
    </source>
</evidence>
<dbReference type="InterPro" id="IPR018077">
    <property type="entry name" value="Glyco_hydro_fam25_subgr"/>
</dbReference>
<dbReference type="SMART" id="SM00641">
    <property type="entry name" value="Glyco_25"/>
    <property type="match status" value="1"/>
</dbReference>
<dbReference type="Proteomes" id="UP001595765">
    <property type="component" value="Unassembled WGS sequence"/>
</dbReference>
<keyword evidence="7" id="KW-1185">Reference proteome</keyword>
<keyword evidence="3 4" id="KW-0326">Glycosidase</keyword>
<accession>A0ABV8HTN4</accession>
<feature type="signal peptide" evidence="5">
    <location>
        <begin position="1"/>
        <end position="42"/>
    </location>
</feature>
<reference evidence="7" key="1">
    <citation type="journal article" date="2019" name="Int. J. Syst. Evol. Microbiol.">
        <title>The Global Catalogue of Microorganisms (GCM) 10K type strain sequencing project: providing services to taxonomists for standard genome sequencing and annotation.</title>
        <authorList>
            <consortium name="The Broad Institute Genomics Platform"/>
            <consortium name="The Broad Institute Genome Sequencing Center for Infectious Disease"/>
            <person name="Wu L."/>
            <person name="Ma J."/>
        </authorList>
    </citation>
    <scope>NUCLEOTIDE SEQUENCE [LARGE SCALE GENOMIC DNA]</scope>
    <source>
        <strain evidence="7">CGMCC 4.7237</strain>
    </source>
</reference>
<gene>
    <name evidence="6" type="ORF">ACFO3J_23060</name>
</gene>
<proteinExistence type="inferred from homology"/>
<dbReference type="PROSITE" id="PS00953">
    <property type="entry name" value="GLYCOSYL_HYDROL_F25_1"/>
    <property type="match status" value="1"/>
</dbReference>
<feature type="chain" id="PRO_5045101974" description="Lysozyme" evidence="5">
    <location>
        <begin position="43"/>
        <end position="287"/>
    </location>
</feature>
<dbReference type="EMBL" id="JBHSBB010000014">
    <property type="protein sequence ID" value="MFC4034333.1"/>
    <property type="molecule type" value="Genomic_DNA"/>
</dbReference>
<evidence type="ECO:0000256" key="2">
    <source>
        <dbReference type="ARBA" id="ARBA00022801"/>
    </source>
</evidence>
<evidence type="ECO:0000313" key="6">
    <source>
        <dbReference type="EMBL" id="MFC4034333.1"/>
    </source>
</evidence>
<dbReference type="EC" id="3.2.1.17" evidence="4"/>
<sequence length="287" mass="31096">MHHAGHISRQRPRAPRRLLLSLGGTLTALLALLAAVPAAAGAAPADHKRPAHPEHDWMGSTVAAHEGRVGTTTTTTARPQTLGFDVSNWQGTLNWASAYKKGGRFAYIKATEGTTYKDPKFNANYTGAYSAGFIRGSYHFATPNTSGGKTQADYFVAHGGGWSKDGKTLPPMLDIEYNPYGASCYGLSHSAMVSWIQAFIKEVHTKTKRWATIYTSSGWWTSCTGNSKTFAANNPLFVARYASTAGTLPAGWPFYTFWQYADKGALPGDQDYFNGSATQLRNLANNT</sequence>
<keyword evidence="5" id="KW-0732">Signal</keyword>
<comment type="catalytic activity">
    <reaction evidence="4">
        <text>Hydrolysis of (1-&gt;4)-beta-linkages between N-acetylmuramic acid and N-acetyl-D-glucosamine residues in a peptidoglycan and between N-acetyl-D-glucosamine residues in chitodextrins.</text>
        <dbReference type="EC" id="3.2.1.17"/>
    </reaction>
</comment>
<dbReference type="PANTHER" id="PTHR34135:SF2">
    <property type="entry name" value="LYSOZYME"/>
    <property type="match status" value="1"/>
</dbReference>
<dbReference type="CDD" id="cd06412">
    <property type="entry name" value="GH25_CH-type"/>
    <property type="match status" value="1"/>
</dbReference>
<name>A0ABV8HTN4_9ACTN</name>
<dbReference type="InterPro" id="IPR017853">
    <property type="entry name" value="GH"/>
</dbReference>
<protein>
    <recommendedName>
        <fullName evidence="4">Lysozyme</fullName>
        <ecNumber evidence="4">3.2.1.17</ecNumber>
    </recommendedName>
</protein>
<comment type="caution">
    <text evidence="6">The sequence shown here is derived from an EMBL/GenBank/DDBJ whole genome shotgun (WGS) entry which is preliminary data.</text>
</comment>
<evidence type="ECO:0000256" key="3">
    <source>
        <dbReference type="ARBA" id="ARBA00023295"/>
    </source>
</evidence>
<dbReference type="Pfam" id="PF01183">
    <property type="entry name" value="Glyco_hydro_25"/>
    <property type="match status" value="1"/>
</dbReference>